<organism evidence="1 2">
    <name type="scientific">Rothia aeria F0184</name>
    <dbReference type="NCBI Taxonomy" id="888019"/>
    <lineage>
        <taxon>Bacteria</taxon>
        <taxon>Bacillati</taxon>
        <taxon>Actinomycetota</taxon>
        <taxon>Actinomycetes</taxon>
        <taxon>Micrococcales</taxon>
        <taxon>Micrococcaceae</taxon>
        <taxon>Rothia</taxon>
    </lineage>
</organism>
<reference evidence="1 2" key="1">
    <citation type="submission" date="2013-08" db="EMBL/GenBank/DDBJ databases">
        <authorList>
            <person name="Weinstock G."/>
            <person name="Sodergren E."/>
            <person name="Wylie T."/>
            <person name="Fulton L."/>
            <person name="Fulton R."/>
            <person name="Fronick C."/>
            <person name="O'Laughlin M."/>
            <person name="Godfrey J."/>
            <person name="Miner T."/>
            <person name="Herter B."/>
            <person name="Appelbaum E."/>
            <person name="Cordes M."/>
            <person name="Lek S."/>
            <person name="Wollam A."/>
            <person name="Pepin K.H."/>
            <person name="Palsikar V.B."/>
            <person name="Mitreva M."/>
            <person name="Wilson R.K."/>
        </authorList>
    </citation>
    <scope>NUCLEOTIDE SEQUENCE [LARGE SCALE GENOMIC DNA]</scope>
    <source>
        <strain evidence="1 2">F0184</strain>
    </source>
</reference>
<accession>U7V7I6</accession>
<protein>
    <submittedName>
        <fullName evidence="1">Uncharacterized protein</fullName>
    </submittedName>
</protein>
<dbReference type="AlphaFoldDB" id="U7V7I6"/>
<sequence>MKQARDLGYSWAVVLAPRQGGRQEQDAALIELLDTLNIEKSMFWEPQPEEHPLCASPLMTQNVPQALFFSAPPPSRIKSRKSCWACGTCLCSKPQLPNVAAVPLLSTDLWAAFKHYLQDAPAV</sequence>
<dbReference type="EMBL" id="AXZG01000032">
    <property type="protein sequence ID" value="ERT66718.1"/>
    <property type="molecule type" value="Genomic_DNA"/>
</dbReference>
<dbReference type="HOGENOM" id="CLU_2013576_0_0_11"/>
<dbReference type="Proteomes" id="UP000017174">
    <property type="component" value="Unassembled WGS sequence"/>
</dbReference>
<evidence type="ECO:0000313" key="1">
    <source>
        <dbReference type="EMBL" id="ERT66718.1"/>
    </source>
</evidence>
<gene>
    <name evidence="1" type="ORF">HMPREF0742_00845</name>
</gene>
<evidence type="ECO:0000313" key="2">
    <source>
        <dbReference type="Proteomes" id="UP000017174"/>
    </source>
</evidence>
<comment type="caution">
    <text evidence="1">The sequence shown here is derived from an EMBL/GenBank/DDBJ whole genome shotgun (WGS) entry which is preliminary data.</text>
</comment>
<proteinExistence type="predicted"/>
<name>U7V7I6_9MICC</name>